<dbReference type="Pfam" id="PF00270">
    <property type="entry name" value="DEAD"/>
    <property type="match status" value="2"/>
</dbReference>
<dbReference type="InterPro" id="IPR014001">
    <property type="entry name" value="Helicase_ATP-bd"/>
</dbReference>
<dbReference type="Pfam" id="PF00271">
    <property type="entry name" value="Helicase_C"/>
    <property type="match status" value="1"/>
</dbReference>
<dbReference type="GO" id="GO:0043138">
    <property type="term" value="F:3'-5' DNA helicase activity"/>
    <property type="evidence" value="ECO:0007669"/>
    <property type="project" value="TreeGrafter"/>
</dbReference>
<accession>A0A315Z9I7</accession>
<dbReference type="PROSITE" id="PS51192">
    <property type="entry name" value="HELICASE_ATP_BIND_1"/>
    <property type="match status" value="1"/>
</dbReference>
<dbReference type="SUPFAM" id="SSF52540">
    <property type="entry name" value="P-loop containing nucleoside triphosphate hydrolases"/>
    <property type="match status" value="2"/>
</dbReference>
<dbReference type="OrthoDB" id="9815222at2"/>
<dbReference type="Gene3D" id="3.40.960.10">
    <property type="entry name" value="VSR Endonuclease"/>
    <property type="match status" value="1"/>
</dbReference>
<evidence type="ECO:0000256" key="2">
    <source>
        <dbReference type="ARBA" id="ARBA00022840"/>
    </source>
</evidence>
<keyword evidence="1" id="KW-0547">Nucleotide-binding</keyword>
<keyword evidence="5" id="KW-0347">Helicase</keyword>
<evidence type="ECO:0000256" key="1">
    <source>
        <dbReference type="ARBA" id="ARBA00022741"/>
    </source>
</evidence>
<evidence type="ECO:0000259" key="3">
    <source>
        <dbReference type="PROSITE" id="PS51192"/>
    </source>
</evidence>
<dbReference type="GO" id="GO:0036297">
    <property type="term" value="P:interstrand cross-link repair"/>
    <property type="evidence" value="ECO:0007669"/>
    <property type="project" value="TreeGrafter"/>
</dbReference>
<dbReference type="RefSeq" id="WP_109618994.1">
    <property type="nucleotide sequence ID" value="NZ_QGDO01000003.1"/>
</dbReference>
<dbReference type="InterPro" id="IPR001650">
    <property type="entry name" value="Helicase_C-like"/>
</dbReference>
<protein>
    <submittedName>
        <fullName evidence="5">Helicase-like protein</fullName>
    </submittedName>
</protein>
<evidence type="ECO:0000313" key="6">
    <source>
        <dbReference type="Proteomes" id="UP000245535"/>
    </source>
</evidence>
<dbReference type="PANTHER" id="PTHR47957">
    <property type="entry name" value="ATP-DEPENDENT HELICASE HRQ1"/>
    <property type="match status" value="1"/>
</dbReference>
<dbReference type="PROSITE" id="PS51194">
    <property type="entry name" value="HELICASE_CTER"/>
    <property type="match status" value="1"/>
</dbReference>
<reference evidence="5 6" key="1">
    <citation type="submission" date="2018-03" db="EMBL/GenBank/DDBJ databases">
        <title>Genomic Encyclopedia of Archaeal and Bacterial Type Strains, Phase II (KMG-II): from individual species to whole genera.</title>
        <authorList>
            <person name="Goeker M."/>
        </authorList>
    </citation>
    <scope>NUCLEOTIDE SEQUENCE [LARGE SCALE GENOMIC DNA]</scope>
    <source>
        <strain evidence="5 6">DSM 28229</strain>
    </source>
</reference>
<comment type="caution">
    <text evidence="5">The sequence shown here is derived from an EMBL/GenBank/DDBJ whole genome shotgun (WGS) entry which is preliminary data.</text>
</comment>
<dbReference type="PANTHER" id="PTHR47957:SF3">
    <property type="entry name" value="ATP-DEPENDENT HELICASE HRQ1"/>
    <property type="match status" value="1"/>
</dbReference>
<name>A0A315Z9I7_SEDFL</name>
<dbReference type="Gene3D" id="3.40.50.300">
    <property type="entry name" value="P-loop containing nucleotide triphosphate hydrolases"/>
    <property type="match status" value="2"/>
</dbReference>
<gene>
    <name evidence="5" type="ORF">BC781_103477</name>
</gene>
<keyword evidence="2" id="KW-0067">ATP-binding</keyword>
<evidence type="ECO:0000259" key="4">
    <source>
        <dbReference type="PROSITE" id="PS51194"/>
    </source>
</evidence>
<dbReference type="Proteomes" id="UP000245535">
    <property type="component" value="Unassembled WGS sequence"/>
</dbReference>
<feature type="domain" description="Helicase ATP-binding" evidence="3">
    <location>
        <begin position="87"/>
        <end position="305"/>
    </location>
</feature>
<dbReference type="GO" id="GO:0006289">
    <property type="term" value="P:nucleotide-excision repair"/>
    <property type="evidence" value="ECO:0007669"/>
    <property type="project" value="TreeGrafter"/>
</dbReference>
<dbReference type="GO" id="GO:0005524">
    <property type="term" value="F:ATP binding"/>
    <property type="evidence" value="ECO:0007669"/>
    <property type="project" value="UniProtKB-KW"/>
</dbReference>
<organism evidence="5 6">
    <name type="scientific">Sediminitomix flava</name>
    <dbReference type="NCBI Taxonomy" id="379075"/>
    <lineage>
        <taxon>Bacteria</taxon>
        <taxon>Pseudomonadati</taxon>
        <taxon>Bacteroidota</taxon>
        <taxon>Cytophagia</taxon>
        <taxon>Cytophagales</taxon>
        <taxon>Flammeovirgaceae</taxon>
        <taxon>Sediminitomix</taxon>
    </lineage>
</organism>
<dbReference type="InterPro" id="IPR027417">
    <property type="entry name" value="P-loop_NTPase"/>
</dbReference>
<dbReference type="GO" id="GO:0003676">
    <property type="term" value="F:nucleic acid binding"/>
    <property type="evidence" value="ECO:0007669"/>
    <property type="project" value="InterPro"/>
</dbReference>
<keyword evidence="6" id="KW-1185">Reference proteome</keyword>
<proteinExistence type="predicted"/>
<feature type="domain" description="Helicase C-terminal" evidence="4">
    <location>
        <begin position="948"/>
        <end position="1115"/>
    </location>
</feature>
<dbReference type="InterPro" id="IPR011545">
    <property type="entry name" value="DEAD/DEAH_box_helicase_dom"/>
</dbReference>
<dbReference type="EMBL" id="QGDO01000003">
    <property type="protein sequence ID" value="PWJ42225.1"/>
    <property type="molecule type" value="Genomic_DNA"/>
</dbReference>
<sequence length="1767" mass="203990">MNVFNIHQNITENYLSYLESFIHIEDKKIKGAIEEHFSKKDFLPEPLIQFNPSFEVGKSLSEIEGIHPDLQSIFGQYKLYKHQVEALEKGLNGDSFVVTSGTGSGKSLTFLGTIFNDILQQEVKKKGVKAILVYPMNALINSQEEEIVKYEINYLKNHTSEENIDESEEFVKKPLNEQLKHYKKHSEVAFPITYKRYTGQESGEKKASILNDQPDILLTNYMMLELIMSRAKEKGLRKAIQSNLKYLVYDEMHTYRGRQGADVALLNRRIKSFRNDELICIGTSATMASGSTIQESKEKVAEVAELLFAQKYTTDKIIGEYLEKCTEGVEVDSGMLKEELTSSTLTTLFDSFESIEVLEKEAVKFIHHPLARWIEHNMALDNTDIILKRGKPERLSDIVNKLSEEVDHSIDKTNIYESVMSLLRWAEALNMAYVNLGQRKSLLPFRLHQFVSQTGNMYLTLEKRDKRAIVFEEGLTYKNKPIYQTVFSRYSGHEFICVRKDYGSSKLCQRDVNDLPEKIRKEDLKGNKSLDTKRKSLTAEDFCSGYILLEKDGEEDAIWNEDKLQSLPSNWFKKKGLDQYYEYLLPKLIYFNEEGEFSDDNAGLPMKGWFIPTYFLFDPTCDIIYDGKTTERTKLSGIGNEGRSTATTVISYSILDALDNQGVSTENQKVLSFTDNRQDASLQAGHYNDFYTLGCLRSSIYHAMKETSEPLDSDSIAPAVMKQLNLKETEYAYKPSESEFFPDPANQNALRDFLFLKIAYDLKLGWRYTAPNLEGAGLLKIQYKRLSEFCKVEEFWKGIHLFDQLSSTQRETIVYEILEFFRTSFALDHSIFANTGDLVFRLRDRLNPEKSWSLDQNEKAIEEPVYLLPKTLEKRPRGIFTSSIGYSSYLGKYLKKLFTQYEVDYEFNRASYEVFIAKLLSTLKKGHFITDKALGAKDKKDILGYRLRMDSMLWTINEEGKPTIDKIRMNLGVDSPVNYLNANKFFKSFYQQNFNKYPKRYKASEHTGQLNNEDRITREDEFRRGDISALYCSPTMELGIDIKDLNIVHMRNVPPSPANYAQRSGRAGRGGQTALVFTYATSRSPHDRHYFKNQIDMVAGVVAPPKIDLSNEELLLNHFHAMMLMDCSFAGDEGDYNSISYLVDIDKTPELPLKDSVFRKIDDFSSFNEGLISSFQNLLDDLGINSTEHKWYYDNWVNDKANQFKNSFNQSFDRWRKLFISSENLLTKARNTLDNHHIKDSSEDKKTAKREHAIALRQRSLLLGNATTNGQSEFNLFRYLASENFLPGYNFTRLPIRAYVGGDRHTDSGEYISRPRFVALNEFGPQNTIYHKGTKYKIQKVDLTDAEIQLEKIKVSDDTGYAFLNEEAKGQNNDPITSKELSGFRSTRLLQLDTVNTTSFERISSQEEERQRAGYDIQNFFSWNNEASNKTLTLERGGEPLLQLTFSSAANLIQVNQKWRKTRDEEGFPIGVKDGIWKSKKQVGEAEEGSIVPVMPYTRDTADILYIQPMEQLIEENDKQQSAILSLMYALKRGIEETFSIEENELGVWAMGDQTRPNILFFESSEGSLGVLTQLVQKPEFLTKVFENAYVKCFYDLKTKEEIDGPREDVSYDDLLSYYNQRYHQLLSRSIVKNPLERLMELKAVTQEGGLQRDIYDELINSYDKNSQMEEQLIKYLYTNDYRLPDKAQFNMEEFLVSIDFVAKVNNTPYLIFVDGSVHDNERVQQEDKEKRTLLMNSGYNVVAWHYSQPIEEFVQNHLHVFPKIKN</sequence>
<dbReference type="SMART" id="SM00487">
    <property type="entry name" value="DEXDc"/>
    <property type="match status" value="1"/>
</dbReference>
<evidence type="ECO:0000313" key="5">
    <source>
        <dbReference type="EMBL" id="PWJ42225.1"/>
    </source>
</evidence>
<dbReference type="SMART" id="SM00490">
    <property type="entry name" value="HELICc"/>
    <property type="match status" value="1"/>
</dbReference>
<keyword evidence="5" id="KW-0378">Hydrolase</keyword>